<dbReference type="Proteomes" id="UP000808349">
    <property type="component" value="Unassembled WGS sequence"/>
</dbReference>
<comment type="caution">
    <text evidence="2">The sequence shown here is derived from an EMBL/GenBank/DDBJ whole genome shotgun (WGS) entry which is preliminary data.</text>
</comment>
<protein>
    <submittedName>
        <fullName evidence="2">Uncharacterized protein</fullName>
    </submittedName>
</protein>
<dbReference type="AlphaFoldDB" id="A0A9D7XHL5"/>
<feature type="transmembrane region" description="Helical" evidence="1">
    <location>
        <begin position="51"/>
        <end position="69"/>
    </location>
</feature>
<reference evidence="2 3" key="1">
    <citation type="submission" date="2020-10" db="EMBL/GenBank/DDBJ databases">
        <title>Connecting structure to function with the recovery of over 1000 high-quality activated sludge metagenome-assembled genomes encoding full-length rRNA genes using long-read sequencing.</title>
        <authorList>
            <person name="Singleton C.M."/>
            <person name="Petriglieri F."/>
            <person name="Kristensen J.M."/>
            <person name="Kirkegaard R.H."/>
            <person name="Michaelsen T.Y."/>
            <person name="Andersen M.H."/>
            <person name="Karst S.M."/>
            <person name="Dueholm M.S."/>
            <person name="Nielsen P.H."/>
            <person name="Albertsen M."/>
        </authorList>
    </citation>
    <scope>NUCLEOTIDE SEQUENCE [LARGE SCALE GENOMIC DNA]</scope>
    <source>
        <strain evidence="2">Ribe_18-Q3-R11-54_BAT3C.373</strain>
    </source>
</reference>
<name>A0A9D7XHL5_9BACT</name>
<keyword evidence="1" id="KW-0472">Membrane</keyword>
<organism evidence="2 3">
    <name type="scientific">Candidatus Defluviibacterium haderslevense</name>
    <dbReference type="NCBI Taxonomy" id="2981993"/>
    <lineage>
        <taxon>Bacteria</taxon>
        <taxon>Pseudomonadati</taxon>
        <taxon>Bacteroidota</taxon>
        <taxon>Saprospiria</taxon>
        <taxon>Saprospirales</taxon>
        <taxon>Saprospiraceae</taxon>
        <taxon>Candidatus Defluviibacterium</taxon>
    </lineage>
</organism>
<dbReference type="EMBL" id="JADKFW010000005">
    <property type="protein sequence ID" value="MBK9717823.1"/>
    <property type="molecule type" value="Genomic_DNA"/>
</dbReference>
<keyword evidence="1" id="KW-0812">Transmembrane</keyword>
<evidence type="ECO:0000256" key="1">
    <source>
        <dbReference type="SAM" id="Phobius"/>
    </source>
</evidence>
<evidence type="ECO:0000313" key="2">
    <source>
        <dbReference type="EMBL" id="MBK9717823.1"/>
    </source>
</evidence>
<accession>A0A9D7XHL5</accession>
<evidence type="ECO:0000313" key="3">
    <source>
        <dbReference type="Proteomes" id="UP000808349"/>
    </source>
</evidence>
<gene>
    <name evidence="2" type="ORF">IPO85_09965</name>
</gene>
<sequence>MKIYNPIIVIIFLLVVVLITPMDAQCPMCKMAAESNMKSGGMAGQGLNQGILYLLALPYLIVGTMIYLYRKNKKVLNQD</sequence>
<proteinExistence type="predicted"/>
<keyword evidence="1" id="KW-1133">Transmembrane helix</keyword>